<organism evidence="3 4">
    <name type="scientific">Cladorrhinum samala</name>
    <dbReference type="NCBI Taxonomy" id="585594"/>
    <lineage>
        <taxon>Eukaryota</taxon>
        <taxon>Fungi</taxon>
        <taxon>Dikarya</taxon>
        <taxon>Ascomycota</taxon>
        <taxon>Pezizomycotina</taxon>
        <taxon>Sordariomycetes</taxon>
        <taxon>Sordariomycetidae</taxon>
        <taxon>Sordariales</taxon>
        <taxon>Podosporaceae</taxon>
        <taxon>Cladorrhinum</taxon>
    </lineage>
</organism>
<proteinExistence type="predicted"/>
<protein>
    <recommendedName>
        <fullName evidence="5">CBM-cenC domain-containing protein</fullName>
    </recommendedName>
</protein>
<sequence>MHVAFSFLGALVLLEGAAAVPAQSSNQKLKRGRSCGEDKLYKCFTESLALASEYCSNSLSLPSTTLTSTVIPTVTSIDESVITITTTITPAATTAPLWNRQAGSEAVQLGCLATTRTWSPSRWTSACSRIGIETLTYMGTATGEAVTAPTAVTVTQVETVTQVQTTSSTSSTSSDSSRTSSASTSASPVVTNLVQNGDFETGTLAKWGRVIYQPDIVSIGFVSPGYNNSRYALSLSIPYPYPSSEATGFVYNAMRCVTGQSYRLTFATQVRTAFQSGAPWSVTLNFLTTPIASGQGSNVSPAVWESWSHTFVCPANGFVEIRIMATMHEAGGDGGTFMFDEFEIWPVAPAPAPTFT</sequence>
<feature type="signal peptide" evidence="2">
    <location>
        <begin position="1"/>
        <end position="19"/>
    </location>
</feature>
<dbReference type="Gene3D" id="2.60.120.260">
    <property type="entry name" value="Galactose-binding domain-like"/>
    <property type="match status" value="1"/>
</dbReference>
<evidence type="ECO:0000256" key="1">
    <source>
        <dbReference type="SAM" id="MobiDB-lite"/>
    </source>
</evidence>
<evidence type="ECO:0000313" key="4">
    <source>
        <dbReference type="Proteomes" id="UP001321749"/>
    </source>
</evidence>
<feature type="chain" id="PRO_5043855156" description="CBM-cenC domain-containing protein" evidence="2">
    <location>
        <begin position="20"/>
        <end position="356"/>
    </location>
</feature>
<reference evidence="3" key="2">
    <citation type="submission" date="2023-06" db="EMBL/GenBank/DDBJ databases">
        <authorList>
            <consortium name="Lawrence Berkeley National Laboratory"/>
            <person name="Mondo S.J."/>
            <person name="Hensen N."/>
            <person name="Bonometti L."/>
            <person name="Westerberg I."/>
            <person name="Brannstrom I.O."/>
            <person name="Guillou S."/>
            <person name="Cros-Aarteil S."/>
            <person name="Calhoun S."/>
            <person name="Haridas S."/>
            <person name="Kuo A."/>
            <person name="Pangilinan J."/>
            <person name="Riley R."/>
            <person name="Labutti K."/>
            <person name="Andreopoulos B."/>
            <person name="Lipzen A."/>
            <person name="Chen C."/>
            <person name="Yanf M."/>
            <person name="Daum C."/>
            <person name="Ng V."/>
            <person name="Clum A."/>
            <person name="Steindorff A."/>
            <person name="Ohm R."/>
            <person name="Martin F."/>
            <person name="Silar P."/>
            <person name="Natvig D."/>
            <person name="Lalanne C."/>
            <person name="Gautier V."/>
            <person name="Ament-Velasquez S.L."/>
            <person name="Kruys A."/>
            <person name="Hutchinson M.I."/>
            <person name="Powell A.J."/>
            <person name="Barry K."/>
            <person name="Miller A.N."/>
            <person name="Grigoriev I.V."/>
            <person name="Debuchy R."/>
            <person name="Gladieux P."/>
            <person name="Thoren M.H."/>
            <person name="Johannesson H."/>
        </authorList>
    </citation>
    <scope>NUCLEOTIDE SEQUENCE</scope>
    <source>
        <strain evidence="3">PSN324</strain>
    </source>
</reference>
<name>A0AAV9I4F5_9PEZI</name>
<keyword evidence="2" id="KW-0732">Signal</keyword>
<evidence type="ECO:0000313" key="3">
    <source>
        <dbReference type="EMBL" id="KAK4466312.1"/>
    </source>
</evidence>
<keyword evidence="4" id="KW-1185">Reference proteome</keyword>
<dbReference type="AlphaFoldDB" id="A0AAV9I4F5"/>
<accession>A0AAV9I4F5</accession>
<evidence type="ECO:0008006" key="5">
    <source>
        <dbReference type="Google" id="ProtNLM"/>
    </source>
</evidence>
<comment type="caution">
    <text evidence="3">The sequence shown here is derived from an EMBL/GenBank/DDBJ whole genome shotgun (WGS) entry which is preliminary data.</text>
</comment>
<dbReference type="EMBL" id="MU864932">
    <property type="protein sequence ID" value="KAK4466312.1"/>
    <property type="molecule type" value="Genomic_DNA"/>
</dbReference>
<reference evidence="3" key="1">
    <citation type="journal article" date="2023" name="Mol. Phylogenet. Evol.">
        <title>Genome-scale phylogeny and comparative genomics of the fungal order Sordariales.</title>
        <authorList>
            <person name="Hensen N."/>
            <person name="Bonometti L."/>
            <person name="Westerberg I."/>
            <person name="Brannstrom I.O."/>
            <person name="Guillou S."/>
            <person name="Cros-Aarteil S."/>
            <person name="Calhoun S."/>
            <person name="Haridas S."/>
            <person name="Kuo A."/>
            <person name="Mondo S."/>
            <person name="Pangilinan J."/>
            <person name="Riley R."/>
            <person name="LaButti K."/>
            <person name="Andreopoulos B."/>
            <person name="Lipzen A."/>
            <person name="Chen C."/>
            <person name="Yan M."/>
            <person name="Daum C."/>
            <person name="Ng V."/>
            <person name="Clum A."/>
            <person name="Steindorff A."/>
            <person name="Ohm R.A."/>
            <person name="Martin F."/>
            <person name="Silar P."/>
            <person name="Natvig D.O."/>
            <person name="Lalanne C."/>
            <person name="Gautier V."/>
            <person name="Ament-Velasquez S.L."/>
            <person name="Kruys A."/>
            <person name="Hutchinson M.I."/>
            <person name="Powell A.J."/>
            <person name="Barry K."/>
            <person name="Miller A.N."/>
            <person name="Grigoriev I.V."/>
            <person name="Debuchy R."/>
            <person name="Gladieux P."/>
            <person name="Hiltunen Thoren M."/>
            <person name="Johannesson H."/>
        </authorList>
    </citation>
    <scope>NUCLEOTIDE SEQUENCE</scope>
    <source>
        <strain evidence="3">PSN324</strain>
    </source>
</reference>
<dbReference type="Proteomes" id="UP001321749">
    <property type="component" value="Unassembled WGS sequence"/>
</dbReference>
<gene>
    <name evidence="3" type="ORF">QBC42DRAFT_327627</name>
</gene>
<evidence type="ECO:0000256" key="2">
    <source>
        <dbReference type="SAM" id="SignalP"/>
    </source>
</evidence>
<feature type="region of interest" description="Disordered" evidence="1">
    <location>
        <begin position="160"/>
        <end position="187"/>
    </location>
</feature>